<dbReference type="FunFam" id="2.60.40.10:FF:001878">
    <property type="entry name" value="Immunoglobulin heavy variable 1-4"/>
    <property type="match status" value="1"/>
</dbReference>
<keyword evidence="6" id="KW-1185">Reference proteome</keyword>
<keyword evidence="2" id="KW-1064">Adaptive immunity</keyword>
<evidence type="ECO:0000256" key="2">
    <source>
        <dbReference type="ARBA" id="ARBA00023130"/>
    </source>
</evidence>
<dbReference type="InterPro" id="IPR050199">
    <property type="entry name" value="IgHV"/>
</dbReference>
<feature type="domain" description="Ig-like" evidence="4">
    <location>
        <begin position="17"/>
        <end position="119"/>
    </location>
</feature>
<organism evidence="5 6">
    <name type="scientific">Pelusios castaneus</name>
    <name type="common">West African mud turtle</name>
    <dbReference type="NCBI Taxonomy" id="367368"/>
    <lineage>
        <taxon>Eukaryota</taxon>
        <taxon>Metazoa</taxon>
        <taxon>Chordata</taxon>
        <taxon>Craniata</taxon>
        <taxon>Vertebrata</taxon>
        <taxon>Euteleostomi</taxon>
        <taxon>Archelosauria</taxon>
        <taxon>Testudinata</taxon>
        <taxon>Testudines</taxon>
        <taxon>Pleurodira</taxon>
        <taxon>Pelomedusidae</taxon>
        <taxon>Pelusios</taxon>
    </lineage>
</organism>
<sequence>MCAALSAGHLWGVTRTPLNKQDVQLVQTGPGMVKPGGSLSITCKISAASVSSYYWSCVRQPPGKGLEWMGFIRSTAQGGTTEYNSALKPRVTISRDTSKDEVYLQLGSLTAADTATYYCARDTVIQSKAGTGNKRKNIFLNGQPSGTFPLCYS</sequence>
<dbReference type="PANTHER" id="PTHR23266">
    <property type="entry name" value="IMMUNOGLOBULIN HEAVY CHAIN"/>
    <property type="match status" value="1"/>
</dbReference>
<dbReference type="GO" id="GO:0002250">
    <property type="term" value="P:adaptive immune response"/>
    <property type="evidence" value="ECO:0007669"/>
    <property type="project" value="UniProtKB-KW"/>
</dbReference>
<dbReference type="Pfam" id="PF07686">
    <property type="entry name" value="V-set"/>
    <property type="match status" value="1"/>
</dbReference>
<dbReference type="InterPro" id="IPR013783">
    <property type="entry name" value="Ig-like_fold"/>
</dbReference>
<evidence type="ECO:0000256" key="3">
    <source>
        <dbReference type="ARBA" id="ARBA00043265"/>
    </source>
</evidence>
<dbReference type="InterPro" id="IPR003599">
    <property type="entry name" value="Ig_sub"/>
</dbReference>
<dbReference type="PROSITE" id="PS50835">
    <property type="entry name" value="IG_LIKE"/>
    <property type="match status" value="1"/>
</dbReference>
<reference evidence="5" key="1">
    <citation type="submission" date="2025-08" db="UniProtKB">
        <authorList>
            <consortium name="Ensembl"/>
        </authorList>
    </citation>
    <scope>IDENTIFICATION</scope>
</reference>
<dbReference type="InterPro" id="IPR007110">
    <property type="entry name" value="Ig-like_dom"/>
</dbReference>
<dbReference type="SUPFAM" id="SSF48726">
    <property type="entry name" value="Immunoglobulin"/>
    <property type="match status" value="1"/>
</dbReference>
<evidence type="ECO:0000313" key="6">
    <source>
        <dbReference type="Proteomes" id="UP000694393"/>
    </source>
</evidence>
<dbReference type="AlphaFoldDB" id="A0A8C8RS00"/>
<dbReference type="SMART" id="SM00406">
    <property type="entry name" value="IGv"/>
    <property type="match status" value="1"/>
</dbReference>
<dbReference type="SMART" id="SM00409">
    <property type="entry name" value="IG"/>
    <property type="match status" value="1"/>
</dbReference>
<dbReference type="InterPro" id="IPR036179">
    <property type="entry name" value="Ig-like_dom_sf"/>
</dbReference>
<keyword evidence="1" id="KW-0391">Immunity</keyword>
<name>A0A8C8RS00_9SAUR</name>
<reference evidence="5" key="2">
    <citation type="submission" date="2025-09" db="UniProtKB">
        <authorList>
            <consortium name="Ensembl"/>
        </authorList>
    </citation>
    <scope>IDENTIFICATION</scope>
</reference>
<keyword evidence="3" id="KW-1280">Immunoglobulin</keyword>
<evidence type="ECO:0000313" key="5">
    <source>
        <dbReference type="Ensembl" id="ENSPCEP00000008748.1"/>
    </source>
</evidence>
<evidence type="ECO:0000256" key="1">
    <source>
        <dbReference type="ARBA" id="ARBA00022859"/>
    </source>
</evidence>
<evidence type="ECO:0000259" key="4">
    <source>
        <dbReference type="PROSITE" id="PS50835"/>
    </source>
</evidence>
<dbReference type="InterPro" id="IPR013106">
    <property type="entry name" value="Ig_V-set"/>
</dbReference>
<proteinExistence type="predicted"/>
<protein>
    <recommendedName>
        <fullName evidence="4">Ig-like domain-containing protein</fullName>
    </recommendedName>
</protein>
<dbReference type="GO" id="GO:0005576">
    <property type="term" value="C:extracellular region"/>
    <property type="evidence" value="ECO:0007669"/>
    <property type="project" value="UniProtKB-ARBA"/>
</dbReference>
<dbReference type="Proteomes" id="UP000694393">
    <property type="component" value="Unplaced"/>
</dbReference>
<accession>A0A8C8RS00</accession>
<dbReference type="GO" id="GO:0019814">
    <property type="term" value="C:immunoglobulin complex"/>
    <property type="evidence" value="ECO:0007669"/>
    <property type="project" value="UniProtKB-KW"/>
</dbReference>
<dbReference type="Ensembl" id="ENSPCET00000009061.1">
    <property type="protein sequence ID" value="ENSPCEP00000008748.1"/>
    <property type="gene ID" value="ENSPCEG00000007028.1"/>
</dbReference>
<dbReference type="Gene3D" id="2.60.40.10">
    <property type="entry name" value="Immunoglobulins"/>
    <property type="match status" value="1"/>
</dbReference>